<organism evidence="2 3">
    <name type="scientific">Hypsizygus marmoreus</name>
    <name type="common">White beech mushroom</name>
    <name type="synonym">Agaricus marmoreus</name>
    <dbReference type="NCBI Taxonomy" id="39966"/>
    <lineage>
        <taxon>Eukaryota</taxon>
        <taxon>Fungi</taxon>
        <taxon>Dikarya</taxon>
        <taxon>Basidiomycota</taxon>
        <taxon>Agaricomycotina</taxon>
        <taxon>Agaricomycetes</taxon>
        <taxon>Agaricomycetidae</taxon>
        <taxon>Agaricales</taxon>
        <taxon>Tricholomatineae</taxon>
        <taxon>Lyophyllaceae</taxon>
        <taxon>Hypsizygus</taxon>
    </lineage>
</organism>
<dbReference type="EMBL" id="LUEZ02000076">
    <property type="protein sequence ID" value="RDB19724.1"/>
    <property type="molecule type" value="Genomic_DNA"/>
</dbReference>
<dbReference type="InParanoid" id="A0A369JJY2"/>
<dbReference type="Proteomes" id="UP000076154">
    <property type="component" value="Unassembled WGS sequence"/>
</dbReference>
<dbReference type="InterPro" id="IPR052670">
    <property type="entry name" value="UPF0654_domain"/>
</dbReference>
<dbReference type="OrthoDB" id="5419162at2759"/>
<sequence>MTFILTTKKLNNFHAMASQQKDSNRVIGGLKAAAHNPKFSDEAKAKASQRLQEMGGQQEVGSGRQVDEDDNVGDEDFEEDSTSAAAGGGESNRVLGGYKATLKNPRVSGEAKEHAEQVLKDNDAM</sequence>
<dbReference type="GO" id="GO:0005737">
    <property type="term" value="C:cytoplasm"/>
    <property type="evidence" value="ECO:0007669"/>
    <property type="project" value="TreeGrafter"/>
</dbReference>
<feature type="compositionally biased region" description="Basic and acidic residues" evidence="1">
    <location>
        <begin position="109"/>
        <end position="125"/>
    </location>
</feature>
<evidence type="ECO:0000313" key="2">
    <source>
        <dbReference type="EMBL" id="RDB19724.1"/>
    </source>
</evidence>
<accession>A0A369JJY2</accession>
<protein>
    <submittedName>
        <fullName evidence="2">Conidiation-specific protein 6</fullName>
    </submittedName>
</protein>
<name>A0A369JJY2_HYPMA</name>
<dbReference type="InterPro" id="IPR018824">
    <property type="entry name" value="Conidiation-specific_6"/>
</dbReference>
<keyword evidence="3" id="KW-1185">Reference proteome</keyword>
<evidence type="ECO:0000313" key="3">
    <source>
        <dbReference type="Proteomes" id="UP000076154"/>
    </source>
</evidence>
<dbReference type="PANTHER" id="PTHR36576:SF1">
    <property type="entry name" value="UPF0654 PROTEIN C11D3.01C-RELATED"/>
    <property type="match status" value="1"/>
</dbReference>
<dbReference type="AlphaFoldDB" id="A0A369JJY2"/>
<dbReference type="PANTHER" id="PTHR36576">
    <property type="entry name" value="UPF0654 PROTEIN C11D3.01C-RELATED"/>
    <property type="match status" value="1"/>
</dbReference>
<reference evidence="2" key="1">
    <citation type="submission" date="2018-04" db="EMBL/GenBank/DDBJ databases">
        <title>Whole genome sequencing of Hypsizygus marmoreus.</title>
        <authorList>
            <person name="Choi I.-G."/>
            <person name="Min B."/>
            <person name="Kim J.-G."/>
            <person name="Kim S."/>
            <person name="Oh Y.-L."/>
            <person name="Kong W.-S."/>
            <person name="Park H."/>
            <person name="Jeong J."/>
            <person name="Song E.-S."/>
        </authorList>
    </citation>
    <scope>NUCLEOTIDE SEQUENCE [LARGE SCALE GENOMIC DNA]</scope>
    <source>
        <strain evidence="2">51987-8</strain>
    </source>
</reference>
<dbReference type="Pfam" id="PF10346">
    <property type="entry name" value="Con-6"/>
    <property type="match status" value="2"/>
</dbReference>
<proteinExistence type="predicted"/>
<feature type="region of interest" description="Disordered" evidence="1">
    <location>
        <begin position="33"/>
        <end position="125"/>
    </location>
</feature>
<comment type="caution">
    <text evidence="2">The sequence shown here is derived from an EMBL/GenBank/DDBJ whole genome shotgun (WGS) entry which is preliminary data.</text>
</comment>
<evidence type="ECO:0000256" key="1">
    <source>
        <dbReference type="SAM" id="MobiDB-lite"/>
    </source>
</evidence>
<gene>
    <name evidence="2" type="primary">con-6_1</name>
    <name evidence="2" type="ORF">Hypma_013192</name>
</gene>
<dbReference type="FunCoup" id="A0A369JJY2">
    <property type="interactions" value="290"/>
</dbReference>
<feature type="compositionally biased region" description="Acidic residues" evidence="1">
    <location>
        <begin position="67"/>
        <end position="81"/>
    </location>
</feature>